<dbReference type="Proteomes" id="UP000250358">
    <property type="component" value="Unassembled WGS sequence"/>
</dbReference>
<dbReference type="EMBL" id="UAQM01000001">
    <property type="protein sequence ID" value="SPU42010.1"/>
    <property type="molecule type" value="Genomic_DNA"/>
</dbReference>
<organism evidence="1 2">
    <name type="scientific">Brevundimonas diminuta</name>
    <name type="common">Pseudomonas diminuta</name>
    <dbReference type="NCBI Taxonomy" id="293"/>
    <lineage>
        <taxon>Bacteria</taxon>
        <taxon>Pseudomonadati</taxon>
        <taxon>Pseudomonadota</taxon>
        <taxon>Alphaproteobacteria</taxon>
        <taxon>Caulobacterales</taxon>
        <taxon>Caulobacteraceae</taxon>
        <taxon>Brevundimonas</taxon>
    </lineage>
</organism>
<evidence type="ECO:0000313" key="2">
    <source>
        <dbReference type="Proteomes" id="UP000250358"/>
    </source>
</evidence>
<proteinExistence type="predicted"/>
<name>A0A2X1AEI2_BREDI</name>
<dbReference type="SUPFAM" id="SSF50494">
    <property type="entry name" value="Trypsin-like serine proteases"/>
    <property type="match status" value="1"/>
</dbReference>
<reference evidence="1 2" key="1">
    <citation type="submission" date="2018-06" db="EMBL/GenBank/DDBJ databases">
        <authorList>
            <consortium name="Pathogen Informatics"/>
            <person name="Doyle S."/>
        </authorList>
    </citation>
    <scope>NUCLEOTIDE SEQUENCE [LARGE SCALE GENOMIC DNA]</scope>
    <source>
        <strain evidence="1 2">NCTC11165</strain>
    </source>
</reference>
<dbReference type="InterPro" id="IPR009003">
    <property type="entry name" value="Peptidase_S1_PA"/>
</dbReference>
<sequence>MRETHFWPGNPVSYTTTKMTMRFGDQVVGIGSAFVMRFAGKYALVTNWHVLSGRSPIDERCLSAHGGIPDRASFHVALSKKGVKDGASTETLHFKQIEVPLYRSADFEEPVWLDERTPDNQADYAVILLEEWVPELADGKHSLRCIEAGKVTLKLGVNPSSRVKVEDINHFYPPIGNQVFITGYPAGIEPSGIFSIWKAGTIASEPSVGMVLGGVKTDDVLLVDGLTRAGMSGSPVVCLQKAGDLCFTDDGVQVSADKDGPLLVGVYAGREGVTAFEADMALGRVWKVGAIERLLSHAIRAGMQPQAASSHD</sequence>
<protein>
    <recommendedName>
        <fullName evidence="3">Serine protease</fullName>
    </recommendedName>
</protein>
<accession>A0A2X1AEI2</accession>
<evidence type="ECO:0008006" key="3">
    <source>
        <dbReference type="Google" id="ProtNLM"/>
    </source>
</evidence>
<evidence type="ECO:0000313" key="1">
    <source>
        <dbReference type="EMBL" id="SPU42010.1"/>
    </source>
</evidence>
<dbReference type="AlphaFoldDB" id="A0A2X1AEI2"/>
<gene>
    <name evidence="1" type="ORF">NCTC11165_00150</name>
</gene>